<feature type="region of interest" description="Disordered" evidence="1">
    <location>
        <begin position="24"/>
        <end position="65"/>
    </location>
</feature>
<dbReference type="AlphaFoldDB" id="A0A239CIJ1"/>
<evidence type="ECO:0000313" key="2">
    <source>
        <dbReference type="EMBL" id="SNS19769.1"/>
    </source>
</evidence>
<keyword evidence="3" id="KW-1185">Reference proteome</keyword>
<organism evidence="2 3">
    <name type="scientific">Streptosporangium subroseum</name>
    <dbReference type="NCBI Taxonomy" id="106412"/>
    <lineage>
        <taxon>Bacteria</taxon>
        <taxon>Bacillati</taxon>
        <taxon>Actinomycetota</taxon>
        <taxon>Actinomycetes</taxon>
        <taxon>Streptosporangiales</taxon>
        <taxon>Streptosporangiaceae</taxon>
        <taxon>Streptosporangium</taxon>
    </lineage>
</organism>
<accession>A0A239CIJ1</accession>
<dbReference type="EMBL" id="FZOD01000005">
    <property type="protein sequence ID" value="SNS19769.1"/>
    <property type="molecule type" value="Genomic_DNA"/>
</dbReference>
<name>A0A239CIJ1_9ACTN</name>
<dbReference type="Proteomes" id="UP000198282">
    <property type="component" value="Unassembled WGS sequence"/>
</dbReference>
<dbReference type="SUPFAM" id="SSF140804">
    <property type="entry name" value="YidB-like"/>
    <property type="match status" value="1"/>
</dbReference>
<evidence type="ECO:0000256" key="1">
    <source>
        <dbReference type="SAM" id="MobiDB-lite"/>
    </source>
</evidence>
<dbReference type="RefSeq" id="WP_089206478.1">
    <property type="nucleotide sequence ID" value="NZ_FZOD01000005.1"/>
</dbReference>
<reference evidence="2 3" key="1">
    <citation type="submission" date="2017-06" db="EMBL/GenBank/DDBJ databases">
        <authorList>
            <person name="Kim H.J."/>
            <person name="Triplett B.A."/>
        </authorList>
    </citation>
    <scope>NUCLEOTIDE SEQUENCE [LARGE SCALE GENOMIC DNA]</scope>
    <source>
        <strain evidence="2 3">CGMCC 4.2132</strain>
    </source>
</reference>
<dbReference type="Pfam" id="PF20159">
    <property type="entry name" value="YidB"/>
    <property type="match status" value="1"/>
</dbReference>
<gene>
    <name evidence="2" type="ORF">SAMN05216276_1005221</name>
</gene>
<feature type="compositionally biased region" description="Polar residues" evidence="1">
    <location>
        <begin position="120"/>
        <end position="134"/>
    </location>
</feature>
<dbReference type="InterPro" id="IPR027405">
    <property type="entry name" value="YidB-like"/>
</dbReference>
<feature type="region of interest" description="Disordered" evidence="1">
    <location>
        <begin position="108"/>
        <end position="134"/>
    </location>
</feature>
<evidence type="ECO:0008006" key="4">
    <source>
        <dbReference type="Google" id="ProtNLM"/>
    </source>
</evidence>
<proteinExistence type="predicted"/>
<protein>
    <recommendedName>
        <fullName evidence="4">DUF937 domain-containing protein</fullName>
    </recommendedName>
</protein>
<evidence type="ECO:0000313" key="3">
    <source>
        <dbReference type="Proteomes" id="UP000198282"/>
    </source>
</evidence>
<dbReference type="OrthoDB" id="9795283at2"/>
<dbReference type="Gene3D" id="1.10.10.690">
    <property type="entry name" value="YidB-like"/>
    <property type="match status" value="1"/>
</dbReference>
<dbReference type="InterPro" id="IPR045372">
    <property type="entry name" value="YidB"/>
</dbReference>
<sequence>MAFDNFLERLIPDEGVRNMVKSFFSPEDESGSGKAGGPARAVEQLKSGGLEEHTKSWVGTGPNKQLTEEELRGAIDQADLKRISQRAGMSEQEVIVALVSFLPEVVDKATPNGSMKDLRNMSSDTSSGRSPGMS</sequence>